<name>A0ABP4HAX7_9ACTN</name>
<feature type="domain" description="HTH araC/xylS-type" evidence="4">
    <location>
        <begin position="224"/>
        <end position="324"/>
    </location>
</feature>
<dbReference type="PROSITE" id="PS01124">
    <property type="entry name" value="HTH_ARAC_FAMILY_2"/>
    <property type="match status" value="1"/>
</dbReference>
<evidence type="ECO:0000313" key="6">
    <source>
        <dbReference type="Proteomes" id="UP001500037"/>
    </source>
</evidence>
<keyword evidence="1" id="KW-0805">Transcription regulation</keyword>
<dbReference type="InterPro" id="IPR018062">
    <property type="entry name" value="HTH_AraC-typ_CS"/>
</dbReference>
<keyword evidence="2" id="KW-0238">DNA-binding</keyword>
<accession>A0ABP4HAX7</accession>
<dbReference type="Gene3D" id="3.40.50.880">
    <property type="match status" value="1"/>
</dbReference>
<dbReference type="RefSeq" id="WP_344444287.1">
    <property type="nucleotide sequence ID" value="NZ_BAAALF010000107.1"/>
</dbReference>
<evidence type="ECO:0000256" key="1">
    <source>
        <dbReference type="ARBA" id="ARBA00023015"/>
    </source>
</evidence>
<dbReference type="CDD" id="cd03137">
    <property type="entry name" value="GATase1_AraC_1"/>
    <property type="match status" value="1"/>
</dbReference>
<organism evidence="5 6">
    <name type="scientific">Kitasatospora nipponensis</name>
    <dbReference type="NCBI Taxonomy" id="258049"/>
    <lineage>
        <taxon>Bacteria</taxon>
        <taxon>Bacillati</taxon>
        <taxon>Actinomycetota</taxon>
        <taxon>Actinomycetes</taxon>
        <taxon>Kitasatosporales</taxon>
        <taxon>Streptomycetaceae</taxon>
        <taxon>Kitasatospora</taxon>
    </lineage>
</organism>
<dbReference type="InterPro" id="IPR009057">
    <property type="entry name" value="Homeodomain-like_sf"/>
</dbReference>
<evidence type="ECO:0000313" key="5">
    <source>
        <dbReference type="EMBL" id="GAA1253942.1"/>
    </source>
</evidence>
<dbReference type="SUPFAM" id="SSF46689">
    <property type="entry name" value="Homeodomain-like"/>
    <property type="match status" value="2"/>
</dbReference>
<dbReference type="InterPro" id="IPR029062">
    <property type="entry name" value="Class_I_gatase-like"/>
</dbReference>
<dbReference type="EMBL" id="BAAALF010000107">
    <property type="protein sequence ID" value="GAA1253942.1"/>
    <property type="molecule type" value="Genomic_DNA"/>
</dbReference>
<evidence type="ECO:0000256" key="3">
    <source>
        <dbReference type="ARBA" id="ARBA00023163"/>
    </source>
</evidence>
<dbReference type="Gene3D" id="1.10.10.60">
    <property type="entry name" value="Homeodomain-like"/>
    <property type="match status" value="1"/>
</dbReference>
<dbReference type="PANTHER" id="PTHR43130:SF3">
    <property type="entry name" value="HTH-TYPE TRANSCRIPTIONAL REGULATOR RV1931C"/>
    <property type="match status" value="1"/>
</dbReference>
<dbReference type="Pfam" id="PF12833">
    <property type="entry name" value="HTH_18"/>
    <property type="match status" value="1"/>
</dbReference>
<keyword evidence="3" id="KW-0804">Transcription</keyword>
<dbReference type="Proteomes" id="UP001500037">
    <property type="component" value="Unassembled WGS sequence"/>
</dbReference>
<evidence type="ECO:0000256" key="2">
    <source>
        <dbReference type="ARBA" id="ARBA00023125"/>
    </source>
</evidence>
<dbReference type="InterPro" id="IPR002818">
    <property type="entry name" value="DJ-1/PfpI"/>
</dbReference>
<dbReference type="SUPFAM" id="SSF52317">
    <property type="entry name" value="Class I glutamine amidotransferase-like"/>
    <property type="match status" value="1"/>
</dbReference>
<dbReference type="Pfam" id="PF01965">
    <property type="entry name" value="DJ-1_PfpI"/>
    <property type="match status" value="1"/>
</dbReference>
<proteinExistence type="predicted"/>
<gene>
    <name evidence="5" type="ORF">GCM10009665_50750</name>
</gene>
<sequence>MSLSPRPSPHLSPRSRPHPHPRLAVLAYDGVRLLDVAAPLEVFGTAGGYELVLCSPGGGPVTASTGTGLAVQADASTVRADTVLIPGSPTLPNAPLPAGLLAAAAALAAGARRVASVCTGAFVLAEAGLLDGRRATTHWRHAAALARRYPRITVEPDAIYVRDGHLTTSAGVSAGIDLSLALVEQDLGPQAAREVARDLVVFMQRPGGQSQFSVPARTPRPRHDALRTALEAVAADPGADHAAPLLAARVGLSVRQLTRLFRAQLDTTPAGYVETVRVEAARALLEAGESVAGAARRSGLGSDETLRRAFLRQLGVLPSQYAARFRNSAVE</sequence>
<dbReference type="PROSITE" id="PS00041">
    <property type="entry name" value="HTH_ARAC_FAMILY_1"/>
    <property type="match status" value="1"/>
</dbReference>
<comment type="caution">
    <text evidence="5">The sequence shown here is derived from an EMBL/GenBank/DDBJ whole genome shotgun (WGS) entry which is preliminary data.</text>
</comment>
<evidence type="ECO:0000259" key="4">
    <source>
        <dbReference type="PROSITE" id="PS01124"/>
    </source>
</evidence>
<reference evidence="6" key="1">
    <citation type="journal article" date="2019" name="Int. J. Syst. Evol. Microbiol.">
        <title>The Global Catalogue of Microorganisms (GCM) 10K type strain sequencing project: providing services to taxonomists for standard genome sequencing and annotation.</title>
        <authorList>
            <consortium name="The Broad Institute Genomics Platform"/>
            <consortium name="The Broad Institute Genome Sequencing Center for Infectious Disease"/>
            <person name="Wu L."/>
            <person name="Ma J."/>
        </authorList>
    </citation>
    <scope>NUCLEOTIDE SEQUENCE [LARGE SCALE GENOMIC DNA]</scope>
    <source>
        <strain evidence="6">JCM 13004</strain>
    </source>
</reference>
<dbReference type="InterPro" id="IPR052158">
    <property type="entry name" value="INH-QAR"/>
</dbReference>
<dbReference type="PANTHER" id="PTHR43130">
    <property type="entry name" value="ARAC-FAMILY TRANSCRIPTIONAL REGULATOR"/>
    <property type="match status" value="1"/>
</dbReference>
<protein>
    <submittedName>
        <fullName evidence="5">AraC family transcriptional regulator</fullName>
    </submittedName>
</protein>
<keyword evidence="6" id="KW-1185">Reference proteome</keyword>
<dbReference type="SMART" id="SM00342">
    <property type="entry name" value="HTH_ARAC"/>
    <property type="match status" value="1"/>
</dbReference>
<dbReference type="InterPro" id="IPR018060">
    <property type="entry name" value="HTH_AraC"/>
</dbReference>